<accession>A0A1I0XWS3</accession>
<dbReference type="Proteomes" id="UP000243799">
    <property type="component" value="Unassembled WGS sequence"/>
</dbReference>
<keyword evidence="2" id="KW-0472">Membrane</keyword>
<dbReference type="RefSeq" id="WP_091671773.1">
    <property type="nucleotide sequence ID" value="NZ_FOKG01000004.1"/>
</dbReference>
<feature type="compositionally biased region" description="Low complexity" evidence="1">
    <location>
        <begin position="99"/>
        <end position="125"/>
    </location>
</feature>
<dbReference type="STRING" id="490629.SAMN05216266_10479"/>
<sequence length="125" mass="13426">MLSLFDLTFKKFVTPTVAKIVYILAMIFIAVSYIGFTVAAFNVDSALGVLVLLVLGPLGSLLYLCLFRVVLESLLSMILTAQNTAELVRLQQASSSQTQPVPGSPFSGPQGQQGPQGPYGYPNQQ</sequence>
<proteinExistence type="predicted"/>
<feature type="transmembrane region" description="Helical" evidence="2">
    <location>
        <begin position="47"/>
        <end position="71"/>
    </location>
</feature>
<gene>
    <name evidence="3" type="ORF">SAMN05216266_10479</name>
</gene>
<organism evidence="3 4">
    <name type="scientific">Amycolatopsis marina</name>
    <dbReference type="NCBI Taxonomy" id="490629"/>
    <lineage>
        <taxon>Bacteria</taxon>
        <taxon>Bacillati</taxon>
        <taxon>Actinomycetota</taxon>
        <taxon>Actinomycetes</taxon>
        <taxon>Pseudonocardiales</taxon>
        <taxon>Pseudonocardiaceae</taxon>
        <taxon>Amycolatopsis</taxon>
    </lineage>
</organism>
<evidence type="ECO:0000313" key="4">
    <source>
        <dbReference type="Proteomes" id="UP000243799"/>
    </source>
</evidence>
<evidence type="ECO:0000256" key="1">
    <source>
        <dbReference type="SAM" id="MobiDB-lite"/>
    </source>
</evidence>
<feature type="transmembrane region" description="Helical" evidence="2">
    <location>
        <begin position="20"/>
        <end position="41"/>
    </location>
</feature>
<dbReference type="Pfam" id="PF14110">
    <property type="entry name" value="DUF4282"/>
    <property type="match status" value="1"/>
</dbReference>
<dbReference type="EMBL" id="FOKG01000004">
    <property type="protein sequence ID" value="SFB05462.1"/>
    <property type="molecule type" value="Genomic_DNA"/>
</dbReference>
<name>A0A1I0XWS3_9PSEU</name>
<evidence type="ECO:0008006" key="5">
    <source>
        <dbReference type="Google" id="ProtNLM"/>
    </source>
</evidence>
<feature type="region of interest" description="Disordered" evidence="1">
    <location>
        <begin position="93"/>
        <end position="125"/>
    </location>
</feature>
<dbReference type="InterPro" id="IPR025557">
    <property type="entry name" value="DUF4282"/>
</dbReference>
<evidence type="ECO:0000256" key="2">
    <source>
        <dbReference type="SAM" id="Phobius"/>
    </source>
</evidence>
<dbReference type="OrthoDB" id="3261033at2"/>
<dbReference type="AlphaFoldDB" id="A0A1I0XWS3"/>
<keyword evidence="2" id="KW-0812">Transmembrane</keyword>
<keyword evidence="4" id="KW-1185">Reference proteome</keyword>
<keyword evidence="2" id="KW-1133">Transmembrane helix</keyword>
<protein>
    <recommendedName>
        <fullName evidence="5">DUF4282 domain-containing protein</fullName>
    </recommendedName>
</protein>
<evidence type="ECO:0000313" key="3">
    <source>
        <dbReference type="EMBL" id="SFB05462.1"/>
    </source>
</evidence>
<reference evidence="4" key="1">
    <citation type="submission" date="2016-10" db="EMBL/GenBank/DDBJ databases">
        <authorList>
            <person name="Varghese N."/>
            <person name="Submissions S."/>
        </authorList>
    </citation>
    <scope>NUCLEOTIDE SEQUENCE [LARGE SCALE GENOMIC DNA]</scope>
    <source>
        <strain evidence="4">CGMCC 4.3568</strain>
    </source>
</reference>